<dbReference type="InterPro" id="IPR036721">
    <property type="entry name" value="RCK_C_sf"/>
</dbReference>
<comment type="caution">
    <text evidence="10">The sequence shown here is derived from an EMBL/GenBank/DDBJ whole genome shotgun (WGS) entry which is preliminary data.</text>
</comment>
<evidence type="ECO:0000256" key="7">
    <source>
        <dbReference type="ARBA" id="ARBA00023136"/>
    </source>
</evidence>
<keyword evidence="4" id="KW-1003">Cell membrane</keyword>
<feature type="transmembrane region" description="Helical" evidence="8">
    <location>
        <begin position="385"/>
        <end position="404"/>
    </location>
</feature>
<evidence type="ECO:0000256" key="8">
    <source>
        <dbReference type="SAM" id="Phobius"/>
    </source>
</evidence>
<dbReference type="InterPro" id="IPR050144">
    <property type="entry name" value="AAE_transporter"/>
</dbReference>
<feature type="transmembrane region" description="Helical" evidence="8">
    <location>
        <begin position="466"/>
        <end position="493"/>
    </location>
</feature>
<dbReference type="InterPro" id="IPR006512">
    <property type="entry name" value="YidE_YbjL"/>
</dbReference>
<dbReference type="RefSeq" id="WP_279250309.1">
    <property type="nucleotide sequence ID" value="NZ_SHNO01000001.1"/>
</dbReference>
<keyword evidence="6 8" id="KW-1133">Transmembrane helix</keyword>
<keyword evidence="3" id="KW-0813">Transport</keyword>
<protein>
    <recommendedName>
        <fullName evidence="9">RCK C-terminal domain-containing protein</fullName>
    </recommendedName>
</protein>
<reference evidence="10" key="1">
    <citation type="submission" date="2019-02" db="EMBL/GenBank/DDBJ databases">
        <authorList>
            <person name="Li S.-H."/>
        </authorList>
    </citation>
    <scope>NUCLEOTIDE SEQUENCE</scope>
    <source>
        <strain evidence="10">IMCC11814</strain>
    </source>
</reference>
<dbReference type="EMBL" id="SHNO01000001">
    <property type="protein sequence ID" value="MCX2978612.1"/>
    <property type="molecule type" value="Genomic_DNA"/>
</dbReference>
<keyword evidence="11" id="KW-1185">Reference proteome</keyword>
<feature type="transmembrane region" description="Helical" evidence="8">
    <location>
        <begin position="505"/>
        <end position="524"/>
    </location>
</feature>
<keyword evidence="7 8" id="KW-0472">Membrane</keyword>
<accession>A0ABT3T8K1</accession>
<evidence type="ECO:0000313" key="10">
    <source>
        <dbReference type="EMBL" id="MCX2978612.1"/>
    </source>
</evidence>
<evidence type="ECO:0000256" key="4">
    <source>
        <dbReference type="ARBA" id="ARBA00022475"/>
    </source>
</evidence>
<feature type="transmembrane region" description="Helical" evidence="8">
    <location>
        <begin position="536"/>
        <end position="557"/>
    </location>
</feature>
<feature type="transmembrane region" description="Helical" evidence="8">
    <location>
        <begin position="95"/>
        <end position="121"/>
    </location>
</feature>
<evidence type="ECO:0000259" key="9">
    <source>
        <dbReference type="PROSITE" id="PS51202"/>
    </source>
</evidence>
<dbReference type="Proteomes" id="UP001143304">
    <property type="component" value="Unassembled WGS sequence"/>
</dbReference>
<dbReference type="Pfam" id="PF02080">
    <property type="entry name" value="TrkA_C"/>
    <property type="match status" value="1"/>
</dbReference>
<feature type="transmembrane region" description="Helical" evidence="8">
    <location>
        <begin position="64"/>
        <end position="83"/>
    </location>
</feature>
<dbReference type="Pfam" id="PF06826">
    <property type="entry name" value="Asp-Al_Ex"/>
    <property type="match status" value="2"/>
</dbReference>
<name>A0ABT3T8K1_9GAMM</name>
<feature type="transmembrane region" description="Helical" evidence="8">
    <location>
        <begin position="168"/>
        <end position="189"/>
    </location>
</feature>
<keyword evidence="5 8" id="KW-0812">Transmembrane</keyword>
<evidence type="ECO:0000256" key="6">
    <source>
        <dbReference type="ARBA" id="ARBA00022989"/>
    </source>
</evidence>
<feature type="transmembrane region" description="Helical" evidence="8">
    <location>
        <begin position="441"/>
        <end position="460"/>
    </location>
</feature>
<dbReference type="PANTHER" id="PTHR30445:SF8">
    <property type="entry name" value="K(+)_H(+) ANTIPORTER SUBUNIT KHTT"/>
    <property type="match status" value="1"/>
</dbReference>
<dbReference type="PANTHER" id="PTHR30445">
    <property type="entry name" value="K(+)_H(+) ANTIPORTER SUBUNIT KHTT"/>
    <property type="match status" value="1"/>
</dbReference>
<gene>
    <name evidence="10" type="ORF">EYC82_14690</name>
</gene>
<evidence type="ECO:0000256" key="5">
    <source>
        <dbReference type="ARBA" id="ARBA00022692"/>
    </source>
</evidence>
<feature type="transmembrane region" description="Helical" evidence="8">
    <location>
        <begin position="410"/>
        <end position="429"/>
    </location>
</feature>
<dbReference type="SUPFAM" id="SSF116726">
    <property type="entry name" value="TrkA C-terminal domain-like"/>
    <property type="match status" value="1"/>
</dbReference>
<sequence length="558" mass="58824">MLETDLFISFLGVLRNQPVLSLFLIIGIGYLIGGINLGSFSLGPVAGVLFGGLFLGHFDFRMSPGAQAVGFALFIFSVGYQAGPRFFDVLRTDGLRYFLLAVVIAVCGFTIAVIASSLLALDPGTSAGILSGGLTSSPTLAAAQEAIRSGQVQPPPGFTSDEMMDNLATGYAITYIFGLAGLIAIIKLLPQVLGIDLVAEAAALENAEKEALSTEDANVDARVYRITNPDITAQTIAELREKYWDERSLVRIRRNGSILKHGDTDQVQLGDELLVVGHVEFFTTSISKIAEEITPDINRDEATQTAQVVVTNKDVVGKTVNQLNFAHKFGVIITRLSRMNISVPLRAEVQISRGDILTVVGTNENIDVLGDEIGHVERPIAETDMVTFSFGIVAGVLLGLFAITFGQVSIGLGSAGGLLASGLVIGYCRGVYPVFGRIPDGALWILMEFGLLLFMAGVGLRAGGDIIATFVTAGPALIIAGACVTVIPVLIGYVFGRKVLNIHPVLLLGGITGSMTSGASLSVVTSEAKSPMPSLGYTGAYAFANVLLTIAGSLILYF</sequence>
<comment type="subcellular location">
    <subcellularLocation>
        <location evidence="1">Cell membrane</location>
        <topology evidence="1">Multi-pass membrane protein</topology>
    </subcellularLocation>
</comment>
<comment type="similarity">
    <text evidence="2">Belongs to the AAE transporter (TC 2.A.81) family.</text>
</comment>
<evidence type="ECO:0000256" key="3">
    <source>
        <dbReference type="ARBA" id="ARBA00022448"/>
    </source>
</evidence>
<dbReference type="Gene3D" id="3.30.70.1450">
    <property type="entry name" value="Regulator of K+ conductance, C-terminal domain"/>
    <property type="match status" value="1"/>
</dbReference>
<evidence type="ECO:0000313" key="11">
    <source>
        <dbReference type="Proteomes" id="UP001143304"/>
    </source>
</evidence>
<organism evidence="10 11">
    <name type="scientific">Candidatus Marimicrobium litorale</name>
    <dbReference type="NCBI Taxonomy" id="2518991"/>
    <lineage>
        <taxon>Bacteria</taxon>
        <taxon>Pseudomonadati</taxon>
        <taxon>Pseudomonadota</taxon>
        <taxon>Gammaproteobacteria</taxon>
        <taxon>Cellvibrionales</taxon>
        <taxon>Halieaceae</taxon>
        <taxon>Marimicrobium</taxon>
    </lineage>
</organism>
<dbReference type="NCBIfam" id="TIGR01625">
    <property type="entry name" value="YidE_YbjL_dupl"/>
    <property type="match status" value="2"/>
</dbReference>
<dbReference type="PROSITE" id="PS51202">
    <property type="entry name" value="RCK_C"/>
    <property type="match status" value="1"/>
</dbReference>
<dbReference type="InterPro" id="IPR006037">
    <property type="entry name" value="RCK_C"/>
</dbReference>
<evidence type="ECO:0000256" key="1">
    <source>
        <dbReference type="ARBA" id="ARBA00004651"/>
    </source>
</evidence>
<feature type="transmembrane region" description="Helical" evidence="8">
    <location>
        <begin position="6"/>
        <end position="32"/>
    </location>
</feature>
<evidence type="ECO:0000256" key="2">
    <source>
        <dbReference type="ARBA" id="ARBA00009854"/>
    </source>
</evidence>
<proteinExistence type="inferred from homology"/>
<feature type="domain" description="RCK C-terminal" evidence="9">
    <location>
        <begin position="291"/>
        <end position="375"/>
    </location>
</feature>